<comment type="function">
    <text evidence="12">Cytochrome bo(3) ubiquinol terminal oxidase is the component of the aerobic respiratory chain of E.coli that predominates when cells are grown at high aeration. Has proton pump activity across the membrane in addition to electron transfer, pumping 2 protons/electron.</text>
</comment>
<feature type="transmembrane region" description="Helical" evidence="17">
    <location>
        <begin position="78"/>
        <end position="99"/>
    </location>
</feature>
<evidence type="ECO:0000256" key="3">
    <source>
        <dbReference type="ARBA" id="ARBA00011700"/>
    </source>
</evidence>
<evidence type="ECO:0000256" key="2">
    <source>
        <dbReference type="ARBA" id="ARBA00008079"/>
    </source>
</evidence>
<proteinExistence type="inferred from homology"/>
<keyword evidence="6" id="KW-1003">Cell membrane</keyword>
<protein>
    <recommendedName>
        <fullName evidence="4">Cytochrome bo(3) ubiquinol oxidase subunit 4</fullName>
    </recommendedName>
    <alternativeName>
        <fullName evidence="16">Cytochrome o ubiquinol oxidase subunit 4</fullName>
    </alternativeName>
    <alternativeName>
        <fullName evidence="13">Oxidase bo(3) subunit 4</fullName>
    </alternativeName>
    <alternativeName>
        <fullName evidence="14">Ubiquinol oxidase polypeptide IV</fullName>
    </alternativeName>
    <alternativeName>
        <fullName evidence="15">Ubiquinol oxidase subunit 4</fullName>
    </alternativeName>
</protein>
<evidence type="ECO:0000256" key="6">
    <source>
        <dbReference type="ARBA" id="ARBA00022475"/>
    </source>
</evidence>
<evidence type="ECO:0000256" key="7">
    <source>
        <dbReference type="ARBA" id="ARBA00022692"/>
    </source>
</evidence>
<name>A0A4D6YK74_9GAMM</name>
<evidence type="ECO:0000256" key="9">
    <source>
        <dbReference type="ARBA" id="ARBA00022989"/>
    </source>
</evidence>
<sequence length="114" mass="13616">MNNSTLSLSCFLKEIKLYFFGFLFSIFLTTIPFFIVFSHIFKVYVALMIIIFCAVIQCVVHLKIFLHLSYSSKNYWNFIFLLFTFLIILIIISGSIWIMCNLNHHFYYHSHHIT</sequence>
<comment type="similarity">
    <text evidence="2">Belongs to the cytochrome c oxidase bacterial subunit 4 family.</text>
</comment>
<evidence type="ECO:0000256" key="17">
    <source>
        <dbReference type="SAM" id="Phobius"/>
    </source>
</evidence>
<dbReference type="Proteomes" id="UP000298685">
    <property type="component" value="Chromosome"/>
</dbReference>
<reference evidence="18 19" key="1">
    <citation type="submission" date="2018-10" db="EMBL/GenBank/DDBJ databases">
        <title>Comparative functional genomics of the obligate endosymbiont Buchnera aphidicola.</title>
        <authorList>
            <person name="Chong R.A."/>
        </authorList>
    </citation>
    <scope>NUCLEOTIDE SEQUENCE [LARGE SCALE GENOMIC DNA]</scope>
    <source>
        <strain evidence="18 19">Ska</strain>
    </source>
</reference>
<dbReference type="OrthoDB" id="2375888at2"/>
<feature type="transmembrane region" description="Helical" evidence="17">
    <location>
        <begin position="43"/>
        <end position="66"/>
    </location>
</feature>
<evidence type="ECO:0000313" key="19">
    <source>
        <dbReference type="Proteomes" id="UP000298685"/>
    </source>
</evidence>
<comment type="subcellular location">
    <subcellularLocation>
        <location evidence="1">Cell membrane</location>
        <topology evidence="1">Multi-pass membrane protein</topology>
    </subcellularLocation>
</comment>
<evidence type="ECO:0000256" key="14">
    <source>
        <dbReference type="ARBA" id="ARBA00030211"/>
    </source>
</evidence>
<dbReference type="EMBL" id="CP032999">
    <property type="protein sequence ID" value="QCI26088.1"/>
    <property type="molecule type" value="Genomic_DNA"/>
</dbReference>
<dbReference type="InterPro" id="IPR014210">
    <property type="entry name" value="Cyt_o_ubiqinol_oxidase_su4"/>
</dbReference>
<dbReference type="PANTHER" id="PTHR36835">
    <property type="entry name" value="CYTOCHROME BO(3) UBIQUINOL OXIDASE SUBUNIT 4"/>
    <property type="match status" value="1"/>
</dbReference>
<evidence type="ECO:0000256" key="15">
    <source>
        <dbReference type="ARBA" id="ARBA00031887"/>
    </source>
</evidence>
<evidence type="ECO:0000256" key="4">
    <source>
        <dbReference type="ARBA" id="ARBA00014689"/>
    </source>
</evidence>
<feature type="transmembrane region" description="Helical" evidence="17">
    <location>
        <begin position="17"/>
        <end position="37"/>
    </location>
</feature>
<dbReference type="InterPro" id="IPR005171">
    <property type="entry name" value="Cyt_c_oxidase_su4_prok"/>
</dbReference>
<organism evidence="18 19">
    <name type="scientific">Buchnera aphidicola</name>
    <name type="common">Sarucallis kahawaluokalani</name>
    <dbReference type="NCBI Taxonomy" id="1241878"/>
    <lineage>
        <taxon>Bacteria</taxon>
        <taxon>Pseudomonadati</taxon>
        <taxon>Pseudomonadota</taxon>
        <taxon>Gammaproteobacteria</taxon>
        <taxon>Enterobacterales</taxon>
        <taxon>Erwiniaceae</taxon>
        <taxon>Buchnera</taxon>
    </lineage>
</organism>
<dbReference type="GO" id="GO:0015990">
    <property type="term" value="P:electron transport coupled proton transport"/>
    <property type="evidence" value="ECO:0007669"/>
    <property type="project" value="InterPro"/>
</dbReference>
<dbReference type="NCBIfam" id="TIGR02847">
    <property type="entry name" value="CyoD"/>
    <property type="match status" value="1"/>
</dbReference>
<keyword evidence="7 17" id="KW-0812">Transmembrane</keyword>
<dbReference type="GO" id="GO:0019646">
    <property type="term" value="P:aerobic electron transport chain"/>
    <property type="evidence" value="ECO:0007669"/>
    <property type="project" value="TreeGrafter"/>
</dbReference>
<keyword evidence="11 17" id="KW-0472">Membrane</keyword>
<evidence type="ECO:0000256" key="1">
    <source>
        <dbReference type="ARBA" id="ARBA00004651"/>
    </source>
</evidence>
<dbReference type="GO" id="GO:0005886">
    <property type="term" value="C:plasma membrane"/>
    <property type="evidence" value="ECO:0007669"/>
    <property type="project" value="UniProtKB-SubCell"/>
</dbReference>
<dbReference type="AlphaFoldDB" id="A0A4D6YK74"/>
<dbReference type="GO" id="GO:0015078">
    <property type="term" value="F:proton transmembrane transporter activity"/>
    <property type="evidence" value="ECO:0007669"/>
    <property type="project" value="TreeGrafter"/>
</dbReference>
<dbReference type="Pfam" id="PF03626">
    <property type="entry name" value="COX4_pro"/>
    <property type="match status" value="1"/>
</dbReference>
<dbReference type="GO" id="GO:0009319">
    <property type="term" value="C:cytochrome o ubiquinol oxidase complex"/>
    <property type="evidence" value="ECO:0007669"/>
    <property type="project" value="TreeGrafter"/>
</dbReference>
<gene>
    <name evidence="18" type="primary">cyoD</name>
    <name evidence="18" type="ORF">D9V78_01550</name>
</gene>
<evidence type="ECO:0000256" key="12">
    <source>
        <dbReference type="ARBA" id="ARBA00025694"/>
    </source>
</evidence>
<keyword evidence="5" id="KW-0813">Transport</keyword>
<evidence type="ECO:0000256" key="11">
    <source>
        <dbReference type="ARBA" id="ARBA00023136"/>
    </source>
</evidence>
<accession>A0A4D6YK74</accession>
<evidence type="ECO:0000256" key="5">
    <source>
        <dbReference type="ARBA" id="ARBA00022448"/>
    </source>
</evidence>
<keyword evidence="9 17" id="KW-1133">Transmembrane helix</keyword>
<dbReference type="InterPro" id="IPR050968">
    <property type="entry name" value="Cytochrome_c_oxidase_bac_sub4"/>
</dbReference>
<evidence type="ECO:0000256" key="8">
    <source>
        <dbReference type="ARBA" id="ARBA00022982"/>
    </source>
</evidence>
<evidence type="ECO:0000256" key="16">
    <source>
        <dbReference type="ARBA" id="ARBA00032185"/>
    </source>
</evidence>
<dbReference type="RefSeq" id="WP_158350748.1">
    <property type="nucleotide sequence ID" value="NZ_CP032999.1"/>
</dbReference>
<evidence type="ECO:0000313" key="18">
    <source>
        <dbReference type="EMBL" id="QCI26088.1"/>
    </source>
</evidence>
<comment type="subunit">
    <text evidence="3">Heterooctamer of two A chains, two B chains, two C chains and two D chains.</text>
</comment>
<evidence type="ECO:0000256" key="10">
    <source>
        <dbReference type="ARBA" id="ARBA00023002"/>
    </source>
</evidence>
<evidence type="ECO:0000256" key="13">
    <source>
        <dbReference type="ARBA" id="ARBA00030071"/>
    </source>
</evidence>
<keyword evidence="10" id="KW-0560">Oxidoreductase</keyword>
<keyword evidence="8" id="KW-0249">Electron transport</keyword>
<dbReference type="GO" id="GO:0009486">
    <property type="term" value="F:cytochrome bo3 ubiquinol oxidase activity"/>
    <property type="evidence" value="ECO:0007669"/>
    <property type="project" value="InterPro"/>
</dbReference>
<dbReference type="PANTHER" id="PTHR36835:SF1">
    <property type="entry name" value="CYTOCHROME BO(3) UBIQUINOL OXIDASE SUBUNIT 4"/>
    <property type="match status" value="1"/>
</dbReference>